<dbReference type="InterPro" id="IPR015422">
    <property type="entry name" value="PyrdxlP-dep_Trfase_small"/>
</dbReference>
<dbReference type="GO" id="GO:0005829">
    <property type="term" value="C:cytosol"/>
    <property type="evidence" value="ECO:0007669"/>
    <property type="project" value="TreeGrafter"/>
</dbReference>
<evidence type="ECO:0000256" key="3">
    <source>
        <dbReference type="RuleBase" id="RU003560"/>
    </source>
</evidence>
<dbReference type="Pfam" id="PF00202">
    <property type="entry name" value="Aminotran_3"/>
    <property type="match status" value="1"/>
</dbReference>
<dbReference type="InterPro" id="IPR005814">
    <property type="entry name" value="Aminotrans_3"/>
</dbReference>
<dbReference type="CDD" id="cd00610">
    <property type="entry name" value="OAT_like"/>
    <property type="match status" value="1"/>
</dbReference>
<protein>
    <recommendedName>
        <fullName evidence="5">Aspartate aminotransferase family protein</fullName>
    </recommendedName>
</protein>
<gene>
    <name evidence="4" type="ORF">EGYM00163_LOCUS33472</name>
</gene>
<keyword evidence="2 3" id="KW-0663">Pyridoxal phosphate</keyword>
<sequence>MDKVVQDNMLFTWAWPKTVPHISHGEGVYMVTTDGKKIMDFNSQAMCSHHGHTMDPRIIQRVVKQMEEIAYVYPGVGVTPIRVQLTALLRDMFPGDLNTFTFPSSGAEAVEAALRAARIYTGRHKVFSSYRSYHGGTLGAMAVTGDQRRWTSEPGDPSVVKMMPPQPYSLSWGETEEEITSKCLTLLKEQLMYEGPTRVAAIIVESVVGTNGVVKPPAGYLEGVRALCDEYGIVMICDEVMAGFGRTGKLFGFMHSPGVVPDMVTFAKGVNGAYLPLGGLALRDPIADFFRKNPNTGYGSTYNAHPAVLASAHEALLLLMEKDLVGNAKRLEPVMIECMEAIAAKHPSVKQCRAMGLFGIFDIQKNRKGDFIADVIDPLPPAMAAFKKALYDDGLFTLARGHVFYTNPPLVITEEELRWGFSIIDKNLTILDEAMED</sequence>
<evidence type="ECO:0000313" key="4">
    <source>
        <dbReference type="EMBL" id="CAE0822271.1"/>
    </source>
</evidence>
<dbReference type="GO" id="GO:0030170">
    <property type="term" value="F:pyridoxal phosphate binding"/>
    <property type="evidence" value="ECO:0007669"/>
    <property type="project" value="InterPro"/>
</dbReference>
<dbReference type="Gene3D" id="3.90.1150.10">
    <property type="entry name" value="Aspartate Aminotransferase, domain 1"/>
    <property type="match status" value="1"/>
</dbReference>
<reference evidence="4" key="1">
    <citation type="submission" date="2021-01" db="EMBL/GenBank/DDBJ databases">
        <authorList>
            <person name="Corre E."/>
            <person name="Pelletier E."/>
            <person name="Niang G."/>
            <person name="Scheremetjew M."/>
            <person name="Finn R."/>
            <person name="Kale V."/>
            <person name="Holt S."/>
            <person name="Cochrane G."/>
            <person name="Meng A."/>
            <person name="Brown T."/>
            <person name="Cohen L."/>
        </authorList>
    </citation>
    <scope>NUCLEOTIDE SEQUENCE</scope>
    <source>
        <strain evidence="4">CCMP1594</strain>
    </source>
</reference>
<dbReference type="PANTHER" id="PTHR43094">
    <property type="entry name" value="AMINOTRANSFERASE"/>
    <property type="match status" value="1"/>
</dbReference>
<dbReference type="InterPro" id="IPR015424">
    <property type="entry name" value="PyrdxlP-dep_Trfase"/>
</dbReference>
<dbReference type="AlphaFoldDB" id="A0A7S4LDJ6"/>
<comment type="similarity">
    <text evidence="1 3">Belongs to the class-III pyridoxal-phosphate-dependent aminotransferase family.</text>
</comment>
<dbReference type="PANTHER" id="PTHR43094:SF1">
    <property type="entry name" value="AMINOTRANSFERASE CLASS-III"/>
    <property type="match status" value="1"/>
</dbReference>
<organism evidence="4">
    <name type="scientific">Eutreptiella gymnastica</name>
    <dbReference type="NCBI Taxonomy" id="73025"/>
    <lineage>
        <taxon>Eukaryota</taxon>
        <taxon>Discoba</taxon>
        <taxon>Euglenozoa</taxon>
        <taxon>Euglenida</taxon>
        <taxon>Spirocuta</taxon>
        <taxon>Euglenophyceae</taxon>
        <taxon>Eutreptiales</taxon>
        <taxon>Eutreptiaceae</taxon>
        <taxon>Eutreptiella</taxon>
    </lineage>
</organism>
<dbReference type="EMBL" id="HBJA01096719">
    <property type="protein sequence ID" value="CAE0822271.1"/>
    <property type="molecule type" value="Transcribed_RNA"/>
</dbReference>
<proteinExistence type="inferred from homology"/>
<dbReference type="InterPro" id="IPR015421">
    <property type="entry name" value="PyrdxlP-dep_Trfase_major"/>
</dbReference>
<evidence type="ECO:0000256" key="2">
    <source>
        <dbReference type="ARBA" id="ARBA00022898"/>
    </source>
</evidence>
<dbReference type="InterPro" id="IPR049704">
    <property type="entry name" value="Aminotrans_3_PPA_site"/>
</dbReference>
<evidence type="ECO:0000256" key="1">
    <source>
        <dbReference type="ARBA" id="ARBA00008954"/>
    </source>
</evidence>
<evidence type="ECO:0008006" key="5">
    <source>
        <dbReference type="Google" id="ProtNLM"/>
    </source>
</evidence>
<dbReference type="SUPFAM" id="SSF53383">
    <property type="entry name" value="PLP-dependent transferases"/>
    <property type="match status" value="1"/>
</dbReference>
<accession>A0A7S4LDJ6</accession>
<dbReference type="GO" id="GO:0008483">
    <property type="term" value="F:transaminase activity"/>
    <property type="evidence" value="ECO:0007669"/>
    <property type="project" value="InterPro"/>
</dbReference>
<dbReference type="PROSITE" id="PS00600">
    <property type="entry name" value="AA_TRANSFER_CLASS_3"/>
    <property type="match status" value="1"/>
</dbReference>
<name>A0A7S4LDJ6_9EUGL</name>
<dbReference type="Gene3D" id="3.40.640.10">
    <property type="entry name" value="Type I PLP-dependent aspartate aminotransferase-like (Major domain)"/>
    <property type="match status" value="1"/>
</dbReference>